<dbReference type="InterPro" id="IPR003734">
    <property type="entry name" value="DUF155"/>
</dbReference>
<dbReference type="GO" id="GO:0005739">
    <property type="term" value="C:mitochondrion"/>
    <property type="evidence" value="ECO:0007669"/>
    <property type="project" value="UniProtKB-ARBA"/>
</dbReference>
<feature type="compositionally biased region" description="Basic and acidic residues" evidence="2">
    <location>
        <begin position="163"/>
        <end position="180"/>
    </location>
</feature>
<keyword evidence="6" id="KW-1185">Reference proteome</keyword>
<feature type="domain" description="DUF155" evidence="3">
    <location>
        <begin position="474"/>
        <end position="647"/>
    </location>
</feature>
<evidence type="ECO:0000259" key="3">
    <source>
        <dbReference type="Pfam" id="PF02582"/>
    </source>
</evidence>
<dbReference type="PANTHER" id="PTHR16255:SF4">
    <property type="entry name" value="SPORULATION PROTEIN RMD8"/>
    <property type="match status" value="1"/>
</dbReference>
<feature type="region of interest" description="Disordered" evidence="2">
    <location>
        <begin position="357"/>
        <end position="465"/>
    </location>
</feature>
<evidence type="ECO:0000313" key="5">
    <source>
        <dbReference type="EMBL" id="WWC64062.1"/>
    </source>
</evidence>
<evidence type="ECO:0000313" key="4">
    <source>
        <dbReference type="EMBL" id="OBR81302.1"/>
    </source>
</evidence>
<comment type="similarity">
    <text evidence="1">Belongs to the RMD1/sif2 family.</text>
</comment>
<evidence type="ECO:0000313" key="6">
    <source>
        <dbReference type="Proteomes" id="UP000078595"/>
    </source>
</evidence>
<evidence type="ECO:0000256" key="1">
    <source>
        <dbReference type="ARBA" id="ARBA00008306"/>
    </source>
</evidence>
<accession>A0A1A5ZU14</accession>
<feature type="compositionally biased region" description="Low complexity" evidence="2">
    <location>
        <begin position="141"/>
        <end position="162"/>
    </location>
</feature>
<reference evidence="5" key="2">
    <citation type="submission" date="2013-07" db="EMBL/GenBank/DDBJ databases">
        <authorList>
            <consortium name="The Broad Institute Genome Sequencing Platform"/>
            <person name="Cuomo C."/>
            <person name="Litvintseva A."/>
            <person name="Chen Y."/>
            <person name="Heitman J."/>
            <person name="Sun S."/>
            <person name="Springer D."/>
            <person name="Dromer F."/>
            <person name="Young S.K."/>
            <person name="Zeng Q."/>
            <person name="Gargeya S."/>
            <person name="Fitzgerald M."/>
            <person name="Abouelleil A."/>
            <person name="Alvarado L."/>
            <person name="Berlin A.M."/>
            <person name="Chapman S.B."/>
            <person name="Dewar J."/>
            <person name="Goldberg J."/>
            <person name="Griggs A."/>
            <person name="Gujja S."/>
            <person name="Hansen M."/>
            <person name="Howarth C."/>
            <person name="Imamovic A."/>
            <person name="Larimer J."/>
            <person name="McCowan C."/>
            <person name="Murphy C."/>
            <person name="Pearson M."/>
            <person name="Priest M."/>
            <person name="Roberts A."/>
            <person name="Saif S."/>
            <person name="Shea T."/>
            <person name="Sykes S."/>
            <person name="Wortman J."/>
            <person name="Nusbaum C."/>
            <person name="Birren B."/>
        </authorList>
    </citation>
    <scope>NUCLEOTIDE SEQUENCE</scope>
    <source>
        <strain evidence="5">CBS 10117</strain>
    </source>
</reference>
<proteinExistence type="inferred from homology"/>
<feature type="compositionally biased region" description="Pro residues" evidence="2">
    <location>
        <begin position="410"/>
        <end position="421"/>
    </location>
</feature>
<feature type="compositionally biased region" description="Low complexity" evidence="2">
    <location>
        <begin position="53"/>
        <end position="67"/>
    </location>
</feature>
<dbReference type="KEGG" id="kdj:28972387"/>
<reference evidence="4" key="1">
    <citation type="submission" date="2013-07" db="EMBL/GenBank/DDBJ databases">
        <title>The Genome Sequence of Cryptococcus dejecticola CBS10117.</title>
        <authorList>
            <consortium name="The Broad Institute Genome Sequencing Platform"/>
            <person name="Cuomo C."/>
            <person name="Litvintseva A."/>
            <person name="Chen Y."/>
            <person name="Heitman J."/>
            <person name="Sun S."/>
            <person name="Springer D."/>
            <person name="Dromer F."/>
            <person name="Young S.K."/>
            <person name="Zeng Q."/>
            <person name="Gargeya S."/>
            <person name="Fitzgerald M."/>
            <person name="Abouelleil A."/>
            <person name="Alvarado L."/>
            <person name="Berlin A.M."/>
            <person name="Chapman S.B."/>
            <person name="Dewar J."/>
            <person name="Goldberg J."/>
            <person name="Griggs A."/>
            <person name="Gujja S."/>
            <person name="Hansen M."/>
            <person name="Howarth C."/>
            <person name="Imamovic A."/>
            <person name="Larimer J."/>
            <person name="McCowan C."/>
            <person name="Murphy C."/>
            <person name="Pearson M."/>
            <person name="Priest M."/>
            <person name="Roberts A."/>
            <person name="Saif S."/>
            <person name="Shea T."/>
            <person name="Sykes S."/>
            <person name="Wortman J."/>
            <person name="Nusbaum C."/>
            <person name="Birren B."/>
        </authorList>
    </citation>
    <scope>NUCLEOTIDE SEQUENCE [LARGE SCALE GENOMIC DNA]</scope>
    <source>
        <strain evidence="4">CBS 10117</strain>
    </source>
</reference>
<dbReference type="Pfam" id="PF02582">
    <property type="entry name" value="DUF155"/>
    <property type="match status" value="1"/>
</dbReference>
<gene>
    <name evidence="4" type="ORF">I303_08688</name>
    <name evidence="5" type="ORF">I303_106669</name>
</gene>
<evidence type="ECO:0000256" key="2">
    <source>
        <dbReference type="SAM" id="MobiDB-lite"/>
    </source>
</evidence>
<dbReference type="EMBL" id="KI894038">
    <property type="protein sequence ID" value="OBR81302.1"/>
    <property type="molecule type" value="Genomic_DNA"/>
</dbReference>
<reference evidence="5" key="3">
    <citation type="submission" date="2024-02" db="EMBL/GenBank/DDBJ databases">
        <title>Comparative genomics of Cryptococcus and Kwoniella reveals pathogenesis evolution and contrasting modes of karyotype evolution via chromosome fusion or intercentromeric recombination.</title>
        <authorList>
            <person name="Coelho M.A."/>
            <person name="David-Palma M."/>
            <person name="Shea T."/>
            <person name="Bowers K."/>
            <person name="McGinley-Smith S."/>
            <person name="Mohammad A.W."/>
            <person name="Gnirke A."/>
            <person name="Yurkov A.M."/>
            <person name="Nowrousian M."/>
            <person name="Sun S."/>
            <person name="Cuomo C.A."/>
            <person name="Heitman J."/>
        </authorList>
    </citation>
    <scope>NUCLEOTIDE SEQUENCE</scope>
    <source>
        <strain evidence="5">CBS 10117</strain>
    </source>
</reference>
<dbReference type="VEuPathDB" id="FungiDB:I303_08688"/>
<dbReference type="OrthoDB" id="18302at2759"/>
<dbReference type="Proteomes" id="UP000078595">
    <property type="component" value="Chromosome 8"/>
</dbReference>
<dbReference type="EMBL" id="CP144537">
    <property type="protein sequence ID" value="WWC64062.1"/>
    <property type="molecule type" value="Genomic_DNA"/>
</dbReference>
<dbReference type="PANTHER" id="PTHR16255">
    <property type="entry name" value="REQUIRED FOR MEIOTIC NUCLEAR DIVISION PROTEIN 1 HOMOLOG"/>
    <property type="match status" value="1"/>
</dbReference>
<protein>
    <submittedName>
        <fullName evidence="4">Cytoplasmic protein</fullName>
    </submittedName>
</protein>
<dbReference type="RefSeq" id="XP_018259144.1">
    <property type="nucleotide sequence ID" value="XM_018411943.1"/>
</dbReference>
<dbReference type="InterPro" id="IPR051624">
    <property type="entry name" value="RMD1/Sad1-interacting"/>
</dbReference>
<feature type="compositionally biased region" description="Basic and acidic residues" evidence="2">
    <location>
        <begin position="432"/>
        <end position="446"/>
    </location>
</feature>
<name>A0A1A5ZU14_9TREE</name>
<feature type="region of interest" description="Disordered" evidence="2">
    <location>
        <begin position="1"/>
        <end position="180"/>
    </location>
</feature>
<organism evidence="4">
    <name type="scientific">Kwoniella dejecticola CBS 10117</name>
    <dbReference type="NCBI Taxonomy" id="1296121"/>
    <lineage>
        <taxon>Eukaryota</taxon>
        <taxon>Fungi</taxon>
        <taxon>Dikarya</taxon>
        <taxon>Basidiomycota</taxon>
        <taxon>Agaricomycotina</taxon>
        <taxon>Tremellomycetes</taxon>
        <taxon>Tremellales</taxon>
        <taxon>Cryptococcaceae</taxon>
        <taxon>Kwoniella</taxon>
    </lineage>
</organism>
<feature type="compositionally biased region" description="Polar residues" evidence="2">
    <location>
        <begin position="13"/>
        <end position="29"/>
    </location>
</feature>
<dbReference type="GeneID" id="28972387"/>
<dbReference type="AlphaFoldDB" id="A0A1A5ZU14"/>
<feature type="compositionally biased region" description="Basic and acidic residues" evidence="2">
    <location>
        <begin position="375"/>
        <end position="393"/>
    </location>
</feature>
<sequence length="722" mass="80089">MSRPTTAPRAGGSKSSSNPGPTPAGSSPANIPRRNPGTLPGLARTASSLRQGTPLAPSSSTLASLPAHLRNLSVPKIPSPLGRGTPARGVRQSLPSRTSKTTERHVLLPEDPQLAPLPKSPMGSQVNLLVPPPKSMREARQQQQQYYQQHPSSSSINIASSSSDERSDAEKMTKREREENRLPRLTAYATAEGYRLKLLQAFLKREHGVGVVRVFDDCVYAVYNLPLLPGYGASTKVRSSPAVKSPGGVSLLERMTMAEDLGYNDSYFPREDPSEATPAEYILSATPPSPTGPIGDLIDIQVPGDQVREEVREHLEREDTEEGALGLRMAQAEAEQIAQEHLEHQLRDEGLDVISSEPEEVLPSSTSLPEIPASPDRELGTHPDSKYPGHLEHIPAQALSPDELASPHLHPSPPASAPPDLPTQQSPPATSDSRESQRSPENEITHRSYSHPQEQRPIRKRRKSHTTQNVAEAVFFSYGVSVFFGFSESEEREIMEDCETAGSWMRGLREDDWEIEEFHYVYDSDAEQPRIYNDMFTFKSHSHLFKLSLAHAIAQSNKLSIYESVMQETLSLTASFPKELSTTGHLQLTRREALKMTGRLFKLRMDVNLIGGILDTPELFWSEASLFPLYEAIHEYLEIGPRIQVLNDRLAVAGDLLEIIHEYIEERATHRITWIIIWLIVVACFVEAGEVIARLVFHAIPRESGEFLLYKAPRLLISNGSS</sequence>